<gene>
    <name evidence="1" type="ORF">BKP35_07040</name>
</gene>
<dbReference type="Proteomes" id="UP000180098">
    <property type="component" value="Unassembled WGS sequence"/>
</dbReference>
<reference evidence="1 2" key="1">
    <citation type="submission" date="2016-10" db="EMBL/GenBank/DDBJ databases">
        <title>Draft genome sequences of four alkaliphilic bacteria belonging to the Anaerobacillus genus.</title>
        <authorList>
            <person name="Bassil N.M."/>
            <person name="Lloyd J.R."/>
        </authorList>
    </citation>
    <scope>NUCLEOTIDE SEQUENCE [LARGE SCALE GENOMIC DNA]</scope>
    <source>
        <strain evidence="1 2">DSM 15340</strain>
    </source>
</reference>
<keyword evidence="2" id="KW-1185">Reference proteome</keyword>
<proteinExistence type="predicted"/>
<evidence type="ECO:0000313" key="2">
    <source>
        <dbReference type="Proteomes" id="UP000180098"/>
    </source>
</evidence>
<dbReference type="RefSeq" id="WP_071312671.1">
    <property type="nucleotide sequence ID" value="NZ_MLQQ01000009.1"/>
</dbReference>
<dbReference type="EMBL" id="MLQQ01000009">
    <property type="protein sequence ID" value="OIJ14249.1"/>
    <property type="molecule type" value="Genomic_DNA"/>
</dbReference>
<sequence>MSHIKKIWREKIYQNVEVQHKNYQVTYCPIKLKSEFFATLQLVFKGKPKADRVAETMEKELEKWVTKFPLPLLIIPLDEDDNTLSLNEVKPNDYLLGYYDNENNRVIKTWEEVKKEDVPSDQLSDEYIDKVYKKLPFTNREENEKQADEKVKEMKNIKRFFDSTLYSWLIISITILILGLKSNIVAGIAFAYSLFKVIKRYLEIKGYKTKKQREKAEIQRKMKHYYYHCEMNPRAFEALKSENLHKMQK</sequence>
<protein>
    <submittedName>
        <fullName evidence="1">Uncharacterized protein</fullName>
    </submittedName>
</protein>
<dbReference type="OrthoDB" id="6154367at2"/>
<comment type="caution">
    <text evidence="1">The sequence shown here is derived from an EMBL/GenBank/DDBJ whole genome shotgun (WGS) entry which is preliminary data.</text>
</comment>
<organism evidence="1 2">
    <name type="scientific">Anaerobacillus arseniciselenatis</name>
    <dbReference type="NCBI Taxonomy" id="85682"/>
    <lineage>
        <taxon>Bacteria</taxon>
        <taxon>Bacillati</taxon>
        <taxon>Bacillota</taxon>
        <taxon>Bacilli</taxon>
        <taxon>Bacillales</taxon>
        <taxon>Bacillaceae</taxon>
        <taxon>Anaerobacillus</taxon>
    </lineage>
</organism>
<accession>A0A1S2LNZ6</accession>
<dbReference type="AlphaFoldDB" id="A0A1S2LNZ6"/>
<evidence type="ECO:0000313" key="1">
    <source>
        <dbReference type="EMBL" id="OIJ14249.1"/>
    </source>
</evidence>
<name>A0A1S2LNZ6_9BACI</name>